<dbReference type="Gene3D" id="3.20.110.10">
    <property type="entry name" value="Glycoside hydrolase 38, N terminal domain"/>
    <property type="match status" value="1"/>
</dbReference>
<keyword evidence="2 5" id="KW-0119">Carbohydrate metabolism</keyword>
<name>A0A151ARN5_9CLOT</name>
<dbReference type="EC" id="2.4.1.18" evidence="8"/>
<keyword evidence="8" id="KW-0808">Transferase</keyword>
<evidence type="ECO:0000259" key="6">
    <source>
        <dbReference type="Pfam" id="PF03065"/>
    </source>
</evidence>
<dbReference type="GO" id="GO:0003844">
    <property type="term" value="F:1,4-alpha-glucan branching enzyme activity"/>
    <property type="evidence" value="ECO:0007669"/>
    <property type="project" value="UniProtKB-EC"/>
</dbReference>
<feature type="binding site" evidence="4">
    <location>
        <position position="404"/>
    </location>
    <ligand>
        <name>substrate</name>
    </ligand>
</feature>
<organism evidence="8 9">
    <name type="scientific">Clostridium colicanis DSM 13634</name>
    <dbReference type="NCBI Taxonomy" id="1121305"/>
    <lineage>
        <taxon>Bacteria</taxon>
        <taxon>Bacillati</taxon>
        <taxon>Bacillota</taxon>
        <taxon>Clostridia</taxon>
        <taxon>Eubacteriales</taxon>
        <taxon>Clostridiaceae</taxon>
        <taxon>Clostridium</taxon>
    </lineage>
</organism>
<dbReference type="InterPro" id="IPR004300">
    <property type="entry name" value="Glyco_hydro_57_N"/>
</dbReference>
<dbReference type="CDD" id="cd10792">
    <property type="entry name" value="GH57N_AmyC_like"/>
    <property type="match status" value="1"/>
</dbReference>
<evidence type="ECO:0000259" key="7">
    <source>
        <dbReference type="Pfam" id="PF09210"/>
    </source>
</evidence>
<feature type="binding site" evidence="4">
    <location>
        <position position="464"/>
    </location>
    <ligand>
        <name>substrate</name>
    </ligand>
</feature>
<evidence type="ECO:0000313" key="9">
    <source>
        <dbReference type="Proteomes" id="UP000075374"/>
    </source>
</evidence>
<feature type="binding site" evidence="4">
    <location>
        <position position="258"/>
    </location>
    <ligand>
        <name>substrate</name>
    </ligand>
</feature>
<dbReference type="SUPFAM" id="SSF88688">
    <property type="entry name" value="Families 57/38 glycoside transferase middle domain"/>
    <property type="match status" value="1"/>
</dbReference>
<reference evidence="8 9" key="1">
    <citation type="submission" date="2016-02" db="EMBL/GenBank/DDBJ databases">
        <title>Genome sequence of Clostridium colicanis DSM 13634.</title>
        <authorList>
            <person name="Poehlein A."/>
            <person name="Daniel R."/>
        </authorList>
    </citation>
    <scope>NUCLEOTIDE SEQUENCE [LARGE SCALE GENOMIC DNA]</scope>
    <source>
        <strain evidence="8 9">DSM 13634</strain>
    </source>
</reference>
<feature type="domain" description="1,4-alpha-glucan branching enzyme C-terminal" evidence="7">
    <location>
        <begin position="425"/>
        <end position="524"/>
    </location>
</feature>
<feature type="domain" description="Glycoside hydrolase family 57 N-terminal" evidence="6">
    <location>
        <begin position="8"/>
        <end position="324"/>
    </location>
</feature>
<dbReference type="Proteomes" id="UP000075374">
    <property type="component" value="Unassembled WGS sequence"/>
</dbReference>
<dbReference type="AlphaFoldDB" id="A0A151ARN5"/>
<feature type="binding site" evidence="4">
    <location>
        <position position="241"/>
    </location>
    <ligand>
        <name>substrate</name>
    </ligand>
</feature>
<keyword evidence="9" id="KW-1185">Reference proteome</keyword>
<protein>
    <submittedName>
        <fullName evidence="8">1,4-alpha-glucan branching enzyme</fullName>
        <ecNumber evidence="8">2.4.1.18</ecNumber>
    </submittedName>
</protein>
<dbReference type="GO" id="GO:0030979">
    <property type="term" value="P:alpha-glucan biosynthetic process"/>
    <property type="evidence" value="ECO:0007669"/>
    <property type="project" value="InterPro"/>
</dbReference>
<sequence length="527" mass="62348">MTKGYVSLVLHSHMPFIRHKEVNDALEERWLFEAMSECYIPLIEVYDGLIKDNIKFKITMSITPPLMSMLEDEYLNNRYLQYLKKSIELSEKEIVRTKEDKELQKLAIFYNNRFKKILSIYKSYDYRLMNAFKKFDKLGCLEIITCSATHALLPLISINPEAVRAQIATAVKSYTDCIGHEPKGIWLPECAYDYFLDDILKEYGIEYFISESKAVLHAEPRPRYGTYAPIATSNGICTFGRDMESSRQVWSSFMGYPGDFNYREFYRDLGYDAPMEYIAPYINKSGIRVDTGIKYYKITGKTEFKEYYNRENAIKKVKEHAAHFAEERNYQIVSLHQDMGVKPIIVCPYDTELYGHWWFEGPDFINEFIRKSSEDWIYYELTTPGEYLEKYPVVQCCRPCPSSWGENSDYSVWLNPSNHWVYRDLHKCEQKMIRLSNTYSNPRELEERALNQAARELMLAEASDWPFIIKNNTTVEYAVKRINTHVDRFNKLYEQITKDSIDERWLSSIEELDNIFPNMDYRIYMSR</sequence>
<dbReference type="InterPro" id="IPR040042">
    <property type="entry name" value="Branching_enz_MT3115-like"/>
</dbReference>
<evidence type="ECO:0000256" key="2">
    <source>
        <dbReference type="ARBA" id="ARBA00023277"/>
    </source>
</evidence>
<accession>A0A151ARN5</accession>
<dbReference type="Pfam" id="PF03065">
    <property type="entry name" value="Glyco_hydro_57"/>
    <property type="match status" value="1"/>
</dbReference>
<evidence type="ECO:0000256" key="3">
    <source>
        <dbReference type="PIRSR" id="PIRSR640042-1"/>
    </source>
</evidence>
<gene>
    <name evidence="8" type="ORF">CLCOL_01870</name>
</gene>
<dbReference type="InterPro" id="IPR028995">
    <property type="entry name" value="Glyco_hydro_57/38_cen_sf"/>
</dbReference>
<dbReference type="Pfam" id="PF09210">
    <property type="entry name" value="BE_C"/>
    <property type="match status" value="1"/>
</dbReference>
<dbReference type="PATRIC" id="fig|1121305.3.peg.185"/>
<dbReference type="RefSeq" id="WP_061857130.1">
    <property type="nucleotide sequence ID" value="NZ_LTBB01000001.1"/>
</dbReference>
<feature type="active site" description="Nucleophile" evidence="3">
    <location>
        <position position="189"/>
    </location>
</feature>
<dbReference type="InterPro" id="IPR027291">
    <property type="entry name" value="Glyco_hydro_38_N_sf"/>
</dbReference>
<dbReference type="InterPro" id="IPR015293">
    <property type="entry name" value="BE_C"/>
</dbReference>
<dbReference type="PANTHER" id="PTHR41695:SF1">
    <property type="entry name" value="1,4-ALPHA-GLUCAN BRANCHING ENZYME TK1436"/>
    <property type="match status" value="1"/>
</dbReference>
<comment type="similarity">
    <text evidence="1 5">Belongs to the glycosyl hydrolase 57 family.</text>
</comment>
<dbReference type="GO" id="GO:0005576">
    <property type="term" value="C:extracellular region"/>
    <property type="evidence" value="ECO:0007669"/>
    <property type="project" value="TreeGrafter"/>
</dbReference>
<comment type="caution">
    <text evidence="8">The sequence shown here is derived from an EMBL/GenBank/DDBJ whole genome shotgun (WGS) entry which is preliminary data.</text>
</comment>
<feature type="active site" description="Proton donor" evidence="3">
    <location>
        <position position="350"/>
    </location>
</feature>
<evidence type="ECO:0000313" key="8">
    <source>
        <dbReference type="EMBL" id="KYH30243.1"/>
    </source>
</evidence>
<dbReference type="Gene3D" id="1.20.1430.10">
    <property type="entry name" value="Families 57/38 glycoside transferase, middle domain"/>
    <property type="match status" value="1"/>
</dbReference>
<evidence type="ECO:0000256" key="1">
    <source>
        <dbReference type="ARBA" id="ARBA00006821"/>
    </source>
</evidence>
<evidence type="ECO:0000256" key="4">
    <source>
        <dbReference type="PIRSR" id="PIRSR640042-2"/>
    </source>
</evidence>
<evidence type="ECO:0000256" key="5">
    <source>
        <dbReference type="RuleBase" id="RU361196"/>
    </source>
</evidence>
<dbReference type="EMBL" id="LTBB01000001">
    <property type="protein sequence ID" value="KYH30243.1"/>
    <property type="molecule type" value="Genomic_DNA"/>
</dbReference>
<dbReference type="PANTHER" id="PTHR41695">
    <property type="entry name" value="1,4-ALPHA-GLUCAN BRANCHING ENZYME RV3031-RELATED"/>
    <property type="match status" value="1"/>
</dbReference>
<dbReference type="STRING" id="1121305.CLCOL_01870"/>
<proteinExistence type="inferred from homology"/>
<dbReference type="SUPFAM" id="SSF88713">
    <property type="entry name" value="Glycoside hydrolase/deacetylase"/>
    <property type="match status" value="1"/>
</dbReference>
<keyword evidence="8" id="KW-0328">Glycosyltransferase</keyword>
<dbReference type="InterPro" id="IPR011330">
    <property type="entry name" value="Glyco_hydro/deAcase_b/a-brl"/>
</dbReference>
<dbReference type="InterPro" id="IPR037090">
    <property type="entry name" value="57_glycoside_trans_central"/>
</dbReference>